<keyword evidence="2" id="KW-1185">Reference proteome</keyword>
<reference evidence="1" key="1">
    <citation type="journal article" date="2021" name="Environ. Microbiol.">
        <title>Gene family expansions and transcriptome signatures uncover fungal adaptations to wood decay.</title>
        <authorList>
            <person name="Hage H."/>
            <person name="Miyauchi S."/>
            <person name="Viragh M."/>
            <person name="Drula E."/>
            <person name="Min B."/>
            <person name="Chaduli D."/>
            <person name="Navarro D."/>
            <person name="Favel A."/>
            <person name="Norest M."/>
            <person name="Lesage-Meessen L."/>
            <person name="Balint B."/>
            <person name="Merenyi Z."/>
            <person name="de Eugenio L."/>
            <person name="Morin E."/>
            <person name="Martinez A.T."/>
            <person name="Baldrian P."/>
            <person name="Stursova M."/>
            <person name="Martinez M.J."/>
            <person name="Novotny C."/>
            <person name="Magnuson J.K."/>
            <person name="Spatafora J.W."/>
            <person name="Maurice S."/>
            <person name="Pangilinan J."/>
            <person name="Andreopoulos W."/>
            <person name="LaButti K."/>
            <person name="Hundley H."/>
            <person name="Na H."/>
            <person name="Kuo A."/>
            <person name="Barry K."/>
            <person name="Lipzen A."/>
            <person name="Henrissat B."/>
            <person name="Riley R."/>
            <person name="Ahrendt S."/>
            <person name="Nagy L.G."/>
            <person name="Grigoriev I.V."/>
            <person name="Martin F."/>
            <person name="Rosso M.N."/>
        </authorList>
    </citation>
    <scope>NUCLEOTIDE SEQUENCE</scope>
    <source>
        <strain evidence="1">CBS 384.51</strain>
    </source>
</reference>
<protein>
    <submittedName>
        <fullName evidence="1">Uncharacterized protein</fullName>
    </submittedName>
</protein>
<evidence type="ECO:0000313" key="2">
    <source>
        <dbReference type="Proteomes" id="UP001055072"/>
    </source>
</evidence>
<comment type="caution">
    <text evidence="1">The sequence shown here is derived from an EMBL/GenBank/DDBJ whole genome shotgun (WGS) entry which is preliminary data.</text>
</comment>
<proteinExistence type="predicted"/>
<organism evidence="1 2">
    <name type="scientific">Irpex rosettiformis</name>
    <dbReference type="NCBI Taxonomy" id="378272"/>
    <lineage>
        <taxon>Eukaryota</taxon>
        <taxon>Fungi</taxon>
        <taxon>Dikarya</taxon>
        <taxon>Basidiomycota</taxon>
        <taxon>Agaricomycotina</taxon>
        <taxon>Agaricomycetes</taxon>
        <taxon>Polyporales</taxon>
        <taxon>Irpicaceae</taxon>
        <taxon>Irpex</taxon>
    </lineage>
</organism>
<accession>A0ACB8TTL0</accession>
<evidence type="ECO:0000313" key="1">
    <source>
        <dbReference type="EMBL" id="KAI0085306.1"/>
    </source>
</evidence>
<dbReference type="Proteomes" id="UP001055072">
    <property type="component" value="Unassembled WGS sequence"/>
</dbReference>
<name>A0ACB8TTL0_9APHY</name>
<sequence length="177" mass="19829">MFLIYSTLPSFILTPFGNEVHAAWLKSSPRTAAARSLRRTTVQHDPRGFYDIGKLIPANWNRNAHAYTQHMYLPLYSTPQPSCDNICLLNMELDRLMLGLPIPPLQYTLSARTNTFMDKHSSASLGSTAPTPYMACNVAAQHTMVKYNPTQTRSTAVGVWITCFSVTPRTCRACILM</sequence>
<gene>
    <name evidence="1" type="ORF">BDY19DRAFT_450550</name>
</gene>
<dbReference type="EMBL" id="MU274932">
    <property type="protein sequence ID" value="KAI0085306.1"/>
    <property type="molecule type" value="Genomic_DNA"/>
</dbReference>